<dbReference type="InterPro" id="IPR015077">
    <property type="entry name" value="DUF1858"/>
</dbReference>
<dbReference type="Gene3D" id="1.10.3910.10">
    <property type="entry name" value="SP0561-like"/>
    <property type="match status" value="1"/>
</dbReference>
<evidence type="ECO:0000313" key="3">
    <source>
        <dbReference type="Proteomes" id="UP000177309"/>
    </source>
</evidence>
<gene>
    <name evidence="2" type="ORF">A2462_04035</name>
</gene>
<reference evidence="2 3" key="1">
    <citation type="journal article" date="2016" name="Nat. Commun.">
        <title>Thousands of microbial genomes shed light on interconnected biogeochemical processes in an aquifer system.</title>
        <authorList>
            <person name="Anantharaman K."/>
            <person name="Brown C.T."/>
            <person name="Hug L.A."/>
            <person name="Sharon I."/>
            <person name="Castelle C.J."/>
            <person name="Probst A.J."/>
            <person name="Thomas B.C."/>
            <person name="Singh A."/>
            <person name="Wilkins M.J."/>
            <person name="Karaoz U."/>
            <person name="Brodie E.L."/>
            <person name="Williams K.H."/>
            <person name="Hubbard S.S."/>
            <person name="Banfield J.F."/>
        </authorList>
    </citation>
    <scope>NUCLEOTIDE SEQUENCE [LARGE SCALE GENOMIC DNA]</scope>
</reference>
<dbReference type="SUPFAM" id="SSF140683">
    <property type="entry name" value="SP0561-like"/>
    <property type="match status" value="1"/>
</dbReference>
<accession>A0A1F4TJ07</accession>
<proteinExistence type="predicted"/>
<dbReference type="InterPro" id="IPR023883">
    <property type="entry name" value="CHP03980_redox-disulphide"/>
</dbReference>
<dbReference type="Pfam" id="PF08984">
    <property type="entry name" value="DUF1858"/>
    <property type="match status" value="1"/>
</dbReference>
<dbReference type="InterPro" id="IPR038062">
    <property type="entry name" value="ScdA-like_N_sf"/>
</dbReference>
<dbReference type="NCBIfam" id="TIGR03980">
    <property type="entry name" value="prismane_assoc"/>
    <property type="match status" value="1"/>
</dbReference>
<name>A0A1F4TJ07_UNCSA</name>
<protein>
    <submittedName>
        <fullName evidence="2">Disulfide oxidoreductase</fullName>
    </submittedName>
</protein>
<organism evidence="2 3">
    <name type="scientific">candidate division WOR-1 bacterium RIFOXYC2_FULL_41_25</name>
    <dbReference type="NCBI Taxonomy" id="1802586"/>
    <lineage>
        <taxon>Bacteria</taxon>
        <taxon>Bacillati</taxon>
        <taxon>Saganbacteria</taxon>
    </lineage>
</organism>
<dbReference type="Proteomes" id="UP000177309">
    <property type="component" value="Unassembled WGS sequence"/>
</dbReference>
<dbReference type="PANTHER" id="PTHR39341">
    <property type="entry name" value="BSL7085 PROTEIN"/>
    <property type="match status" value="1"/>
</dbReference>
<comment type="caution">
    <text evidence="2">The sequence shown here is derived from an EMBL/GenBank/DDBJ whole genome shotgun (WGS) entry which is preliminary data.</text>
</comment>
<evidence type="ECO:0000313" key="2">
    <source>
        <dbReference type="EMBL" id="OGC32721.1"/>
    </source>
</evidence>
<dbReference type="AlphaFoldDB" id="A0A1F4TJ07"/>
<dbReference type="EMBL" id="MEUI01000047">
    <property type="protein sequence ID" value="OGC32721.1"/>
    <property type="molecule type" value="Genomic_DNA"/>
</dbReference>
<evidence type="ECO:0000259" key="1">
    <source>
        <dbReference type="Pfam" id="PF08984"/>
    </source>
</evidence>
<feature type="domain" description="DUF1858" evidence="1">
    <location>
        <begin position="1"/>
        <end position="50"/>
    </location>
</feature>
<sequence length="56" mass="5895">MVITEALKIKPEIAAILMGKGMHCLGCVIAHGETIEQAAEVHGLNLDELLAEINAA</sequence>
<dbReference type="PANTHER" id="PTHR39341:SF1">
    <property type="entry name" value="DUF1858 DOMAIN-CONTAINING PROTEIN"/>
    <property type="match status" value="1"/>
</dbReference>